<feature type="region of interest" description="Disordered" evidence="1">
    <location>
        <begin position="176"/>
        <end position="204"/>
    </location>
</feature>
<dbReference type="OMA" id="FEVTHPA"/>
<dbReference type="OrthoDB" id="412109at2759"/>
<reference evidence="3" key="1">
    <citation type="journal article" date="2017" name="Nat. Ecol. Evol.">
        <title>Genome expansion and lineage-specific genetic innovations in the forest pathogenic fungi Armillaria.</title>
        <authorList>
            <person name="Sipos G."/>
            <person name="Prasanna A.N."/>
            <person name="Walter M.C."/>
            <person name="O'Connor E."/>
            <person name="Balint B."/>
            <person name="Krizsan K."/>
            <person name="Kiss B."/>
            <person name="Hess J."/>
            <person name="Varga T."/>
            <person name="Slot J."/>
            <person name="Riley R."/>
            <person name="Boka B."/>
            <person name="Rigling D."/>
            <person name="Barry K."/>
            <person name="Lee J."/>
            <person name="Mihaltcheva S."/>
            <person name="LaButti K."/>
            <person name="Lipzen A."/>
            <person name="Waldron R."/>
            <person name="Moloney N.M."/>
            <person name="Sperisen C."/>
            <person name="Kredics L."/>
            <person name="Vagvoelgyi C."/>
            <person name="Patrignani A."/>
            <person name="Fitzpatrick D."/>
            <person name="Nagy I."/>
            <person name="Doyle S."/>
            <person name="Anderson J.B."/>
            <person name="Grigoriev I.V."/>
            <person name="Gueldener U."/>
            <person name="Muensterkoetter M."/>
            <person name="Nagy L.G."/>
        </authorList>
    </citation>
    <scope>NUCLEOTIDE SEQUENCE [LARGE SCALE GENOMIC DNA]</scope>
    <source>
        <strain evidence="3">Ar21-2</strain>
    </source>
</reference>
<dbReference type="Proteomes" id="UP000217790">
    <property type="component" value="Unassembled WGS sequence"/>
</dbReference>
<dbReference type="STRING" id="47427.A0A2H3CWF7"/>
<dbReference type="EMBL" id="KZ293679">
    <property type="protein sequence ID" value="PBK87361.1"/>
    <property type="molecule type" value="Genomic_DNA"/>
</dbReference>
<accession>A0A2H3CWF7</accession>
<name>A0A2H3CWF7_ARMGA</name>
<feature type="compositionally biased region" description="Basic and acidic residues" evidence="1">
    <location>
        <begin position="80"/>
        <end position="93"/>
    </location>
</feature>
<protein>
    <submittedName>
        <fullName evidence="2">Uncharacterized protein</fullName>
    </submittedName>
</protein>
<dbReference type="InParanoid" id="A0A2H3CWF7"/>
<evidence type="ECO:0000313" key="3">
    <source>
        <dbReference type="Proteomes" id="UP000217790"/>
    </source>
</evidence>
<keyword evidence="3" id="KW-1185">Reference proteome</keyword>
<dbReference type="AlphaFoldDB" id="A0A2H3CWF7"/>
<organism evidence="2 3">
    <name type="scientific">Armillaria gallica</name>
    <name type="common">Bulbous honey fungus</name>
    <name type="synonym">Armillaria bulbosa</name>
    <dbReference type="NCBI Taxonomy" id="47427"/>
    <lineage>
        <taxon>Eukaryota</taxon>
        <taxon>Fungi</taxon>
        <taxon>Dikarya</taxon>
        <taxon>Basidiomycota</taxon>
        <taxon>Agaricomycotina</taxon>
        <taxon>Agaricomycetes</taxon>
        <taxon>Agaricomycetidae</taxon>
        <taxon>Agaricales</taxon>
        <taxon>Marasmiineae</taxon>
        <taxon>Physalacriaceae</taxon>
        <taxon>Armillaria</taxon>
    </lineage>
</organism>
<evidence type="ECO:0000256" key="1">
    <source>
        <dbReference type="SAM" id="MobiDB-lite"/>
    </source>
</evidence>
<proteinExistence type="predicted"/>
<feature type="region of interest" description="Disordered" evidence="1">
    <location>
        <begin position="80"/>
        <end position="120"/>
    </location>
</feature>
<gene>
    <name evidence="2" type="ORF">ARMGADRAFT_1122835</name>
</gene>
<sequence length="359" mass="43931">MSRSTYCAEYEREAFLEEHFLKKLVQDRHQKFRLETRCHPQWTDEELAAKERDHDAFIDQYVQEQRELVLRRLEPLKKRAENEKTREQERETNGESCIPKRGGPEPRQGQTESERPKGWWEWIRDPQRENDEEGMRKFCDELGKIVEKAIMKALEEMTRRHEEEIRKLVEERKRVEEETRKRAEEETRKRAEEEKRKRTEEERRRRTEEEDVRRCWEKFEQACKRYRAKEKEKEREQRSQFIEKRYKMYDEEWSKLKLKMQTNLEGLRFSDIPWPTLFEVTHPAAVTPVAVRAFFTNLKHTAEKHRLSSKKQFNMELLRWHTDKFSQVVKSVVEGDRRDVYDAAEVVVRVLIELKAHHK</sequence>
<evidence type="ECO:0000313" key="2">
    <source>
        <dbReference type="EMBL" id="PBK87361.1"/>
    </source>
</evidence>